<keyword evidence="4" id="KW-1185">Reference proteome</keyword>
<dbReference type="PANTHER" id="PTHR28076:SF1">
    <property type="entry name" value="PROSPORE MEMBRANE ADAPTER PROTEIN SPO71"/>
    <property type="match status" value="1"/>
</dbReference>
<dbReference type="InterPro" id="IPR039486">
    <property type="entry name" value="Mug56/Spo71_PH"/>
</dbReference>
<feature type="region of interest" description="Disordered" evidence="1">
    <location>
        <begin position="864"/>
        <end position="892"/>
    </location>
</feature>
<feature type="region of interest" description="Disordered" evidence="1">
    <location>
        <begin position="1"/>
        <end position="41"/>
    </location>
</feature>
<feature type="compositionally biased region" description="Polar residues" evidence="1">
    <location>
        <begin position="31"/>
        <end position="41"/>
    </location>
</feature>
<feature type="region of interest" description="Disordered" evidence="1">
    <location>
        <begin position="202"/>
        <end position="321"/>
    </location>
</feature>
<dbReference type="Proteomes" id="UP000094020">
    <property type="component" value="Chromosome 6"/>
</dbReference>
<dbReference type="RefSeq" id="XP_070059085.1">
    <property type="nucleotide sequence ID" value="XM_070202984.1"/>
</dbReference>
<dbReference type="InterPro" id="IPR057379">
    <property type="entry name" value="PH_SPO71"/>
</dbReference>
<dbReference type="SMART" id="SM00233">
    <property type="entry name" value="PH"/>
    <property type="match status" value="2"/>
</dbReference>
<feature type="compositionally biased region" description="Polar residues" evidence="1">
    <location>
        <begin position="1"/>
        <end position="11"/>
    </location>
</feature>
<dbReference type="InterPro" id="IPR001849">
    <property type="entry name" value="PH_domain"/>
</dbReference>
<feature type="domain" description="PH" evidence="2">
    <location>
        <begin position="994"/>
        <end position="1171"/>
    </location>
</feature>
<proteinExistence type="predicted"/>
<dbReference type="PROSITE" id="PS50003">
    <property type="entry name" value="PH_DOMAIN"/>
    <property type="match status" value="1"/>
</dbReference>
<feature type="compositionally biased region" description="Polar residues" evidence="1">
    <location>
        <begin position="880"/>
        <end position="890"/>
    </location>
</feature>
<organism evidence="3 4">
    <name type="scientific">Kwoniella pini CBS 10737</name>
    <dbReference type="NCBI Taxonomy" id="1296096"/>
    <lineage>
        <taxon>Eukaryota</taxon>
        <taxon>Fungi</taxon>
        <taxon>Dikarya</taxon>
        <taxon>Basidiomycota</taxon>
        <taxon>Agaricomycotina</taxon>
        <taxon>Tremellomycetes</taxon>
        <taxon>Tremellales</taxon>
        <taxon>Cryptococcaceae</taxon>
        <taxon>Kwoniella</taxon>
    </lineage>
</organism>
<dbReference type="SUPFAM" id="SSF50729">
    <property type="entry name" value="PH domain-like"/>
    <property type="match status" value="1"/>
</dbReference>
<feature type="compositionally biased region" description="Low complexity" evidence="1">
    <location>
        <begin position="104"/>
        <end position="114"/>
    </location>
</feature>
<dbReference type="AlphaFoldDB" id="A0AAJ8MR15"/>
<evidence type="ECO:0000313" key="4">
    <source>
        <dbReference type="Proteomes" id="UP000094020"/>
    </source>
</evidence>
<reference evidence="3" key="2">
    <citation type="submission" date="2024-02" db="EMBL/GenBank/DDBJ databases">
        <title>Comparative genomics of Cryptococcus and Kwoniella reveals pathogenesis evolution and contrasting modes of karyotype evolution via chromosome fusion or intercentromeric recombination.</title>
        <authorList>
            <person name="Coelho M.A."/>
            <person name="David-Palma M."/>
            <person name="Shea T."/>
            <person name="Bowers K."/>
            <person name="McGinley-Smith S."/>
            <person name="Mohammad A.W."/>
            <person name="Gnirke A."/>
            <person name="Yurkov A.M."/>
            <person name="Nowrousian M."/>
            <person name="Sun S."/>
            <person name="Cuomo C.A."/>
            <person name="Heitman J."/>
        </authorList>
    </citation>
    <scope>NUCLEOTIDE SEQUENCE</scope>
    <source>
        <strain evidence="3">CBS 10737</strain>
    </source>
</reference>
<sequence>MPAIPQASSSKRATHFTPPNPNLNHDESTHYSKNPTLQPSSKIIQTSSHIEEHFLPRRFLGLIPEKIINSNEIKEKKRKFKELKKNAFNHLPILKDHYNKNQKDNFFQSSNSSSSDDDVENKRIRNEIKSKFKIIKRNKHGEEYTEDLNLNLNFENDDDDSNEDLNKLGRKVKVKSKAKKDIWLGESFDIGREFLGNIIHNQQEEEEPPPSSSSLINGKEIKSPIRPQVSTRTTQETFVTARTDLSSSLSSSYHANSSKSTLEVNEVESGGYELTPQPSLDARDSEETERNNKLRNSQSSSTQPLVSDSIINDEPDEIRSENTIKADRIHLSQDGITQKEKGKSISKLKSALRKPSKVNNQISQSTYYPSSTSITPAILDKGKSKSVQFPLDPISSKSRWNKTNKLKGDKEPVHPMEVLERSGEDAIGTSHEAVEEAQEEEEDWEEVKRPGEVILRDRMIAKIGYHREDKLSGFDEAAQRRNPCARLDPLEEYIVVYRKGQIELYDNHTYPLQEKIVGHKHLAFVIPLLPNRTSLSIFNSEDATICLTTSVHKLQDDVSYLMRSNTTRAGAMKDKVKQSKQIRWLRGKQKGSQVFIFKLGERSRSLDWYWEIWRELNGELPDRFDISIPSLSTSIRLFINSSNQEDEENLYEMVGNSEQCKKFEKNKVIENCYNMLIDSSINVKELQDQFESRPNVKKEKLNLQLAWKNSDGNLEWVAYSDTVQGTKRDWNLLSGLARSQGERKPRELQLRPAKHQPSNIKLEDGTLLEEPPGVEGYLTRHKDGSTKAQVYISSHDGNIFVGNFKDAKPPLLPSKESSTPSEIFPDLFKSFIEGEHRRMSSFLEHCSGCIDFRDITSIKFISNSDNTQSKSKAKSKAKTESPQHQNTNQDGFERILTESTQGKEEGKTFEVQVNTGGNVRLEAASSEIAKEWVNRLEDLKKYWDRRHRVDARQRMDAITLHSHENPFTGTELSNESDNFISEIWDWCVIKGCRSTCITGKLFMKKDKWDKFRSKYIVLTGGTLISFKIQKKNAFHTRKKKYPLFGAYVYSGMLALDEIASTTSKNDDIFQSQSKSRVYQDGLQSSDGLEDTTFCIRLTTSPYSNKNSNSKVWKLNNSKKKITQPWENEDLNNDQIFLPPNLSKKPNQLLIFRARSKLERDRWVWAINAEMERQVRSHIQQENILRNYGNVPNRW</sequence>
<dbReference type="EMBL" id="CP144524">
    <property type="protein sequence ID" value="WWC70714.1"/>
    <property type="molecule type" value="Genomic_DNA"/>
</dbReference>
<evidence type="ECO:0000256" key="1">
    <source>
        <dbReference type="SAM" id="MobiDB-lite"/>
    </source>
</evidence>
<dbReference type="GO" id="GO:1902657">
    <property type="term" value="P:protein localization to prospore membrane"/>
    <property type="evidence" value="ECO:0007669"/>
    <property type="project" value="InterPro"/>
</dbReference>
<accession>A0AAJ8MR15</accession>
<dbReference type="KEGG" id="kpin:30170572"/>
<dbReference type="GeneID" id="30170572"/>
<evidence type="ECO:0000313" key="3">
    <source>
        <dbReference type="EMBL" id="WWC70714.1"/>
    </source>
</evidence>
<name>A0AAJ8MR15_9TREE</name>
<dbReference type="InterPro" id="IPR040345">
    <property type="entry name" value="Mug56/Spo71"/>
</dbReference>
<gene>
    <name evidence="3" type="ORF">I206_104665</name>
</gene>
<evidence type="ECO:0000259" key="2">
    <source>
        <dbReference type="PROSITE" id="PS50003"/>
    </source>
</evidence>
<feature type="compositionally biased region" description="Basic and acidic residues" evidence="1">
    <location>
        <begin position="281"/>
        <end position="292"/>
    </location>
</feature>
<protein>
    <recommendedName>
        <fullName evidence="2">PH domain-containing protein</fullName>
    </recommendedName>
</protein>
<reference evidence="3" key="1">
    <citation type="submission" date="2013-07" db="EMBL/GenBank/DDBJ databases">
        <authorList>
            <consortium name="The Broad Institute Genome Sequencing Platform"/>
            <person name="Cuomo C."/>
            <person name="Litvintseva A."/>
            <person name="Chen Y."/>
            <person name="Heitman J."/>
            <person name="Sun S."/>
            <person name="Springer D."/>
            <person name="Dromer F."/>
            <person name="Young S.K."/>
            <person name="Zeng Q."/>
            <person name="Gargeya S."/>
            <person name="Fitzgerald M."/>
            <person name="Abouelleil A."/>
            <person name="Alvarado L."/>
            <person name="Berlin A.M."/>
            <person name="Chapman S.B."/>
            <person name="Dewar J."/>
            <person name="Goldberg J."/>
            <person name="Griggs A."/>
            <person name="Gujja S."/>
            <person name="Hansen M."/>
            <person name="Howarth C."/>
            <person name="Imamovic A."/>
            <person name="Larimer J."/>
            <person name="McCowan C."/>
            <person name="Murphy C."/>
            <person name="Pearson M."/>
            <person name="Priest M."/>
            <person name="Roberts A."/>
            <person name="Saif S."/>
            <person name="Shea T."/>
            <person name="Sykes S."/>
            <person name="Wortman J."/>
            <person name="Nusbaum C."/>
            <person name="Birren B."/>
        </authorList>
    </citation>
    <scope>NUCLEOTIDE SEQUENCE</scope>
    <source>
        <strain evidence="3">CBS 10737</strain>
    </source>
</reference>
<feature type="region of interest" description="Disordered" evidence="1">
    <location>
        <begin position="99"/>
        <end position="122"/>
    </location>
</feature>
<feature type="compositionally biased region" description="Low complexity" evidence="1">
    <location>
        <begin position="246"/>
        <end position="260"/>
    </location>
</feature>
<feature type="compositionally biased region" description="Polar residues" evidence="1">
    <location>
        <begin position="228"/>
        <end position="245"/>
    </location>
</feature>
<dbReference type="Pfam" id="PF15404">
    <property type="entry name" value="PH_4"/>
    <property type="match status" value="1"/>
</dbReference>
<dbReference type="PANTHER" id="PTHR28076">
    <property type="entry name" value="SPORULATION-SPECIFIC PROTEIN 71"/>
    <property type="match status" value="1"/>
</dbReference>
<feature type="compositionally biased region" description="Polar residues" evidence="1">
    <location>
        <begin position="294"/>
        <end position="310"/>
    </location>
</feature>
<dbReference type="Pfam" id="PF23207">
    <property type="entry name" value="PH_SPO71"/>
    <property type="match status" value="1"/>
</dbReference>